<accession>A0A0A9G610</accession>
<dbReference type="AlphaFoldDB" id="A0A0A9G610"/>
<protein>
    <submittedName>
        <fullName evidence="1">TIDP9202</fullName>
    </submittedName>
</protein>
<reference evidence="1" key="2">
    <citation type="journal article" date="2015" name="Data Brief">
        <title>Shoot transcriptome of the giant reed, Arundo donax.</title>
        <authorList>
            <person name="Barrero R.A."/>
            <person name="Guerrero F.D."/>
            <person name="Moolhuijzen P."/>
            <person name="Goolsby J.A."/>
            <person name="Tidwell J."/>
            <person name="Bellgard S.E."/>
            <person name="Bellgard M.I."/>
        </authorList>
    </citation>
    <scope>NUCLEOTIDE SEQUENCE</scope>
    <source>
        <tissue evidence="1">Shoot tissue taken approximately 20 cm above the soil surface</tissue>
    </source>
</reference>
<proteinExistence type="predicted"/>
<name>A0A0A9G610_ARUDO</name>
<organism evidence="1">
    <name type="scientific">Arundo donax</name>
    <name type="common">Giant reed</name>
    <name type="synonym">Donax arundinaceus</name>
    <dbReference type="NCBI Taxonomy" id="35708"/>
    <lineage>
        <taxon>Eukaryota</taxon>
        <taxon>Viridiplantae</taxon>
        <taxon>Streptophyta</taxon>
        <taxon>Embryophyta</taxon>
        <taxon>Tracheophyta</taxon>
        <taxon>Spermatophyta</taxon>
        <taxon>Magnoliopsida</taxon>
        <taxon>Liliopsida</taxon>
        <taxon>Poales</taxon>
        <taxon>Poaceae</taxon>
        <taxon>PACMAD clade</taxon>
        <taxon>Arundinoideae</taxon>
        <taxon>Arundineae</taxon>
        <taxon>Arundo</taxon>
    </lineage>
</organism>
<dbReference type="EMBL" id="GBRH01179920">
    <property type="protein sequence ID" value="JAE17976.1"/>
    <property type="molecule type" value="Transcribed_RNA"/>
</dbReference>
<sequence length="50" mass="5442">MNNVTANSQVGKSLDAPSQHGDVLLKKFQVDHINQLAAQEAEFRTSGSRC</sequence>
<evidence type="ECO:0000313" key="1">
    <source>
        <dbReference type="EMBL" id="JAE17976.1"/>
    </source>
</evidence>
<reference evidence="1" key="1">
    <citation type="submission" date="2014-09" db="EMBL/GenBank/DDBJ databases">
        <authorList>
            <person name="Magalhaes I.L.F."/>
            <person name="Oliveira U."/>
            <person name="Santos F.R."/>
            <person name="Vidigal T.H.D.A."/>
            <person name="Brescovit A.D."/>
            <person name="Santos A.J."/>
        </authorList>
    </citation>
    <scope>NUCLEOTIDE SEQUENCE</scope>
    <source>
        <tissue evidence="1">Shoot tissue taken approximately 20 cm above the soil surface</tissue>
    </source>
</reference>